<sequence length="102" mass="11441">MDAWKVHISLARFMISTKKRPGRTTLLQHPLPGRFSENPRESRHTSSAAEFLSQGGTTNIHGLPLQYHSSSVYELVEDEEKRSIVMPSVFSLVHTAQPTPCP</sequence>
<dbReference type="Proteomes" id="UP001590950">
    <property type="component" value="Unassembled WGS sequence"/>
</dbReference>
<comment type="caution">
    <text evidence="2">The sequence shown here is derived from an EMBL/GenBank/DDBJ whole genome shotgun (WGS) entry which is preliminary data.</text>
</comment>
<protein>
    <submittedName>
        <fullName evidence="2">Uncharacterized protein</fullName>
    </submittedName>
</protein>
<reference evidence="2 3" key="1">
    <citation type="submission" date="2024-09" db="EMBL/GenBank/DDBJ databases">
        <title>Rethinking Asexuality: The Enigmatic Case of Functional Sexual Genes in Lepraria (Stereocaulaceae).</title>
        <authorList>
            <person name="Doellman M."/>
            <person name="Sun Y."/>
            <person name="Barcenas-Pena A."/>
            <person name="Lumbsch H.T."/>
            <person name="Grewe F."/>
        </authorList>
    </citation>
    <scope>NUCLEOTIDE SEQUENCE [LARGE SCALE GENOMIC DNA]</scope>
    <source>
        <strain evidence="2 3">Mercado 3170</strain>
    </source>
</reference>
<evidence type="ECO:0000313" key="3">
    <source>
        <dbReference type="Proteomes" id="UP001590950"/>
    </source>
</evidence>
<evidence type="ECO:0000256" key="1">
    <source>
        <dbReference type="SAM" id="MobiDB-lite"/>
    </source>
</evidence>
<evidence type="ECO:0000313" key="2">
    <source>
        <dbReference type="EMBL" id="KAL2043045.1"/>
    </source>
</evidence>
<dbReference type="EMBL" id="JBEFKJ010000012">
    <property type="protein sequence ID" value="KAL2043045.1"/>
    <property type="molecule type" value="Genomic_DNA"/>
</dbReference>
<accession>A0ABR4AC10</accession>
<organism evidence="2 3">
    <name type="scientific">Stereocaulon virgatum</name>
    <dbReference type="NCBI Taxonomy" id="373712"/>
    <lineage>
        <taxon>Eukaryota</taxon>
        <taxon>Fungi</taxon>
        <taxon>Dikarya</taxon>
        <taxon>Ascomycota</taxon>
        <taxon>Pezizomycotina</taxon>
        <taxon>Lecanoromycetes</taxon>
        <taxon>OSLEUM clade</taxon>
        <taxon>Lecanoromycetidae</taxon>
        <taxon>Lecanorales</taxon>
        <taxon>Lecanorineae</taxon>
        <taxon>Stereocaulaceae</taxon>
        <taxon>Stereocaulon</taxon>
    </lineage>
</organism>
<feature type="region of interest" description="Disordered" evidence="1">
    <location>
        <begin position="21"/>
        <end position="49"/>
    </location>
</feature>
<keyword evidence="3" id="KW-1185">Reference proteome</keyword>
<name>A0ABR4AC10_9LECA</name>
<proteinExistence type="predicted"/>
<gene>
    <name evidence="2" type="ORF">N7G274_004104</name>
</gene>